<dbReference type="GO" id="GO:0045259">
    <property type="term" value="C:proton-transporting ATP synthase complex"/>
    <property type="evidence" value="ECO:0007669"/>
    <property type="project" value="UniProtKB-KW"/>
</dbReference>
<evidence type="ECO:0000256" key="13">
    <source>
        <dbReference type="HAMAP-Rule" id="MF_01398"/>
    </source>
</evidence>
<evidence type="ECO:0000256" key="3">
    <source>
        <dbReference type="ARBA" id="ARBA00022547"/>
    </source>
</evidence>
<name>A0A1H3EN01_9RHOB</name>
<keyword evidence="5 13" id="KW-0375">Hydrogen ion transport</keyword>
<dbReference type="OrthoDB" id="466272at2"/>
<proteinExistence type="inferred from homology"/>
<dbReference type="InterPro" id="IPR050059">
    <property type="entry name" value="ATP_synthase_B_chain"/>
</dbReference>
<dbReference type="AlphaFoldDB" id="A0A1H3EN01"/>
<dbReference type="GO" id="GO:0012505">
    <property type="term" value="C:endomembrane system"/>
    <property type="evidence" value="ECO:0007669"/>
    <property type="project" value="UniProtKB-SubCell"/>
</dbReference>
<gene>
    <name evidence="13" type="primary">atpF</name>
    <name evidence="15" type="ORF">SAMN04488238_1235</name>
</gene>
<reference evidence="15 16" key="1">
    <citation type="submission" date="2016-10" db="EMBL/GenBank/DDBJ databases">
        <authorList>
            <person name="de Groot N.N."/>
        </authorList>
    </citation>
    <scope>NUCLEOTIDE SEQUENCE [LARGE SCALE GENOMIC DNA]</scope>
    <source>
        <strain evidence="15 16">CGMCC 1.8894</strain>
    </source>
</reference>
<evidence type="ECO:0000256" key="6">
    <source>
        <dbReference type="ARBA" id="ARBA00022989"/>
    </source>
</evidence>
<evidence type="ECO:0000256" key="8">
    <source>
        <dbReference type="ARBA" id="ARBA00023136"/>
    </source>
</evidence>
<keyword evidence="16" id="KW-1185">Reference proteome</keyword>
<dbReference type="HAMAP" id="MF_01398">
    <property type="entry name" value="ATP_synth_b_bprime"/>
    <property type="match status" value="1"/>
</dbReference>
<keyword evidence="2 13" id="KW-0813">Transport</keyword>
<evidence type="ECO:0000256" key="7">
    <source>
        <dbReference type="ARBA" id="ARBA00023065"/>
    </source>
</evidence>
<dbReference type="GO" id="GO:0005886">
    <property type="term" value="C:plasma membrane"/>
    <property type="evidence" value="ECO:0007669"/>
    <property type="project" value="UniProtKB-SubCell"/>
</dbReference>
<keyword evidence="9 13" id="KW-0066">ATP synthesis</keyword>
<keyword evidence="6 13" id="KW-1133">Transmembrane helix</keyword>
<feature type="compositionally biased region" description="Basic and acidic residues" evidence="14">
    <location>
        <begin position="97"/>
        <end position="106"/>
    </location>
</feature>
<evidence type="ECO:0000313" key="16">
    <source>
        <dbReference type="Proteomes" id="UP000198539"/>
    </source>
</evidence>
<dbReference type="Proteomes" id="UP000198539">
    <property type="component" value="Unassembled WGS sequence"/>
</dbReference>
<keyword evidence="8 13" id="KW-0472">Membrane</keyword>
<evidence type="ECO:0000256" key="4">
    <source>
        <dbReference type="ARBA" id="ARBA00022692"/>
    </source>
</evidence>
<organism evidence="15 16">
    <name type="scientific">Roseicitreum antarcticum</name>
    <dbReference type="NCBI Taxonomy" id="564137"/>
    <lineage>
        <taxon>Bacteria</taxon>
        <taxon>Pseudomonadati</taxon>
        <taxon>Pseudomonadota</taxon>
        <taxon>Alphaproteobacteria</taxon>
        <taxon>Rhodobacterales</taxon>
        <taxon>Paracoccaceae</taxon>
        <taxon>Roseicitreum</taxon>
    </lineage>
</organism>
<evidence type="ECO:0000256" key="14">
    <source>
        <dbReference type="SAM" id="MobiDB-lite"/>
    </source>
</evidence>
<protein>
    <recommendedName>
        <fullName evidence="13">ATP synthase subunit b</fullName>
    </recommendedName>
    <alternativeName>
        <fullName evidence="13">ATP synthase F(0) sector subunit b</fullName>
    </alternativeName>
    <alternativeName>
        <fullName evidence="13">ATPase subunit I</fullName>
    </alternativeName>
    <alternativeName>
        <fullName evidence="13">F-type ATPase subunit b</fullName>
        <shortName evidence="13">F-ATPase subunit b</shortName>
    </alternativeName>
</protein>
<dbReference type="PANTHER" id="PTHR33445:SF2">
    <property type="entry name" value="ATP SYNTHASE SUBUNIT B', CHLOROPLASTIC"/>
    <property type="match status" value="1"/>
</dbReference>
<dbReference type="InterPro" id="IPR002146">
    <property type="entry name" value="ATP_synth_b/b'su_bac/chlpt"/>
</dbReference>
<dbReference type="EMBL" id="FNOM01000023">
    <property type="protein sequence ID" value="SDX79319.1"/>
    <property type="molecule type" value="Genomic_DNA"/>
</dbReference>
<comment type="subcellular location">
    <subcellularLocation>
        <location evidence="13">Cell membrane</location>
        <topology evidence="13">Single-pass membrane protein</topology>
    </subcellularLocation>
    <subcellularLocation>
        <location evidence="12">Endomembrane system</location>
        <topology evidence="12">Single-pass membrane protein</topology>
    </subcellularLocation>
</comment>
<feature type="region of interest" description="Disordered" evidence="14">
    <location>
        <begin position="82"/>
        <end position="106"/>
    </location>
</feature>
<evidence type="ECO:0000256" key="5">
    <source>
        <dbReference type="ARBA" id="ARBA00022781"/>
    </source>
</evidence>
<keyword evidence="3 13" id="KW-0138">CF(0)</keyword>
<feature type="transmembrane region" description="Helical" evidence="13">
    <location>
        <begin position="6"/>
        <end position="22"/>
    </location>
</feature>
<dbReference type="GO" id="GO:0046933">
    <property type="term" value="F:proton-transporting ATP synthase activity, rotational mechanism"/>
    <property type="evidence" value="ECO:0007669"/>
    <property type="project" value="UniProtKB-UniRule"/>
</dbReference>
<dbReference type="CDD" id="cd06503">
    <property type="entry name" value="ATP-synt_Fo_b"/>
    <property type="match status" value="1"/>
</dbReference>
<keyword evidence="7 13" id="KW-0406">Ion transport</keyword>
<comment type="function">
    <text evidence="10 13">F(1)F(0) ATP synthase produces ATP from ADP in the presence of a proton or sodium gradient. F-type ATPases consist of two structural domains, F(1) containing the extramembraneous catalytic core and F(0) containing the membrane proton channel, linked together by a central stalk and a peripheral stalk. During catalysis, ATP synthesis in the catalytic domain of F(1) is coupled via a rotary mechanism of the central stalk subunits to proton translocation.</text>
</comment>
<keyword evidence="13" id="KW-1003">Cell membrane</keyword>
<comment type="function">
    <text evidence="11">Component of the F(0) channel, it forms part of the peripheral stalk, linking F(1) to F(0). The b'-subunit is a diverged and duplicated form of b found in plants and photosynthetic bacteria.</text>
</comment>
<sequence>MSIDWITVAAQLANFLVLVWLLKRFLYRPILDGIDARESQIAARMSEAAQVREAAEIAEAEHRAETERLKAARDGAVQQARAEAEAERDQLMSQTRTRLDREQTARETERAQEALRYTTRLEQKGAAALVSLTRKALHDLSGETLEQRIVARAVSRMGDMTDDLKAAAGDSRKAVATTQSTLPDDLRDQIDAAVDAALPGASVRYETDPAHSPGLSLRLGGAQLGWTVDGYVDGLQVILNDTVHEKEHADAA</sequence>
<dbReference type="PANTHER" id="PTHR33445">
    <property type="entry name" value="ATP SYNTHASE SUBUNIT B', CHLOROPLASTIC"/>
    <property type="match status" value="1"/>
</dbReference>
<accession>A0A1H3EN01</accession>
<evidence type="ECO:0000256" key="9">
    <source>
        <dbReference type="ARBA" id="ARBA00023310"/>
    </source>
</evidence>
<comment type="subunit">
    <text evidence="13">F-type ATPases have 2 components, F(1) - the catalytic core - and F(0) - the membrane proton channel. F(1) has five subunits: alpha(3), beta(3), gamma(1), delta(1), epsilon(1). F(0) has three main subunits: a(1), b(2) and c(10-14). The alpha and beta chains form an alternating ring which encloses part of the gamma chain. F(1) is attached to F(0) by a central stalk formed by the gamma and epsilon chains, while a peripheral stalk is formed by the delta and b chains.</text>
</comment>
<evidence type="ECO:0000256" key="1">
    <source>
        <dbReference type="ARBA" id="ARBA00005513"/>
    </source>
</evidence>
<evidence type="ECO:0000313" key="15">
    <source>
        <dbReference type="EMBL" id="SDX79319.1"/>
    </source>
</evidence>
<dbReference type="GO" id="GO:0046961">
    <property type="term" value="F:proton-transporting ATPase activity, rotational mechanism"/>
    <property type="evidence" value="ECO:0007669"/>
    <property type="project" value="TreeGrafter"/>
</dbReference>
<comment type="similarity">
    <text evidence="1 13">Belongs to the ATPase B chain family.</text>
</comment>
<keyword evidence="4 13" id="KW-0812">Transmembrane</keyword>
<dbReference type="Pfam" id="PF00430">
    <property type="entry name" value="ATP-synt_B"/>
    <property type="match status" value="1"/>
</dbReference>
<evidence type="ECO:0000256" key="10">
    <source>
        <dbReference type="ARBA" id="ARBA00025198"/>
    </source>
</evidence>
<evidence type="ECO:0000256" key="12">
    <source>
        <dbReference type="ARBA" id="ARBA00037847"/>
    </source>
</evidence>
<dbReference type="STRING" id="564137.SAMN04488238_1235"/>
<dbReference type="RefSeq" id="WP_092892399.1">
    <property type="nucleotide sequence ID" value="NZ_CP061500.1"/>
</dbReference>
<evidence type="ECO:0000256" key="11">
    <source>
        <dbReference type="ARBA" id="ARBA00025614"/>
    </source>
</evidence>
<evidence type="ECO:0000256" key="2">
    <source>
        <dbReference type="ARBA" id="ARBA00022448"/>
    </source>
</evidence>